<evidence type="ECO:0000313" key="1">
    <source>
        <dbReference type="EMBL" id="QHF00397.1"/>
    </source>
</evidence>
<protein>
    <submittedName>
        <fullName evidence="1">Uncharacterized protein</fullName>
    </submittedName>
</protein>
<evidence type="ECO:0000313" key="2">
    <source>
        <dbReference type="Proteomes" id="UP000003811"/>
    </source>
</evidence>
<sequence length="102" mass="11218">MTLQPICINGYSICKIAEEASGFFVGQAWPRARIAKCNQANKARCSINSPSLCVEMGWVDREGPARSINGLETLVRRDDGLKVYLGSCENLGKQRIDLISTL</sequence>
<keyword evidence="1" id="KW-0614">Plasmid</keyword>
<name>A0A8T8CAQ1_PSEYM</name>
<dbReference type="AlphaFoldDB" id="A0A8T8CAQ1"/>
<gene>
    <name evidence="1" type="ORF">PMA4326_028160</name>
</gene>
<dbReference type="RefSeq" id="WP_007250650.1">
    <property type="nucleotide sequence ID" value="NZ_CP047261.1"/>
</dbReference>
<reference evidence="1 2" key="1">
    <citation type="journal article" date="2011" name="PLoS Pathog.">
        <title>Dynamic evolution of pathogenicity revealed by sequencing and comparative genomics of 19 Pseudomonas syringae isolates.</title>
        <authorList>
            <person name="Baltrus D.A."/>
            <person name="Nishimura M.T."/>
            <person name="Romanchuk A."/>
            <person name="Chang J.H."/>
            <person name="Mukhtar M.S."/>
            <person name="Cherkis K."/>
            <person name="Roach J."/>
            <person name="Grant S.R."/>
            <person name="Jones C.D."/>
            <person name="Dangl J.L."/>
        </authorList>
    </citation>
    <scope>NUCLEOTIDE SEQUENCE [LARGE SCALE GENOMIC DNA]</scope>
    <source>
        <strain evidence="1 2">ES4326</strain>
    </source>
</reference>
<dbReference type="Proteomes" id="UP000003811">
    <property type="component" value="Plasmid pPma4326F"/>
</dbReference>
<organism evidence="1 2">
    <name type="scientific">Pseudomonas syringae pv. maculicola str. ES4326</name>
    <dbReference type="NCBI Taxonomy" id="629265"/>
    <lineage>
        <taxon>Bacteria</taxon>
        <taxon>Pseudomonadati</taxon>
        <taxon>Pseudomonadota</taxon>
        <taxon>Gammaproteobacteria</taxon>
        <taxon>Pseudomonadales</taxon>
        <taxon>Pseudomonadaceae</taxon>
        <taxon>Pseudomonas</taxon>
    </lineage>
</organism>
<proteinExistence type="predicted"/>
<geneLocation type="plasmid" evidence="1 2">
    <name>pPma4326F</name>
</geneLocation>
<accession>A0A8T8CAQ1</accession>
<dbReference type="EMBL" id="CP047261">
    <property type="protein sequence ID" value="QHF00397.1"/>
    <property type="molecule type" value="Genomic_DNA"/>
</dbReference>